<evidence type="ECO:0000313" key="1">
    <source>
        <dbReference type="EMBL" id="ORZ35848.1"/>
    </source>
</evidence>
<accession>A0A1Y2HMM5</accession>
<dbReference type="Proteomes" id="UP000193411">
    <property type="component" value="Unassembled WGS sequence"/>
</dbReference>
<sequence>MILSLSLPGQLPLAIVKLVLATAAKLIVAYTYGDKLDSFLTHILRVLLYRHVPTVTVFKSIMLAINATFDKNYSASSSLDDDVLITAACVSSSSLGARGNRASWAESQRAWKGSPMLYTAKIANQAGRGGHTNLFHWWHETRVALGLDVVAQDARPSIDELSLANAAWAGAFFEGHVAMLDWIFDNYERVMFDEIPSSRQAQVPVLEWATSKFAHPDWDNEMIGVLPMDVASELGHFDVLEWWANAISDGYHPSSHLALPLNMSPNGIAKFWDRCKNGALAKDYVQIYGTGSSKLDCNTYTLPSVQQRKSVQGYGPNGVCQGQRQVFAVAACAWHDDGHGHDPRFGQAVTPKSNRVVELKRSFGGEVKASSQRPCLSSLRLETINDRSQSI</sequence>
<proteinExistence type="predicted"/>
<dbReference type="AlphaFoldDB" id="A0A1Y2HMM5"/>
<evidence type="ECO:0000313" key="2">
    <source>
        <dbReference type="Proteomes" id="UP000193411"/>
    </source>
</evidence>
<dbReference type="EMBL" id="MCFL01000020">
    <property type="protein sequence ID" value="ORZ35848.1"/>
    <property type="molecule type" value="Genomic_DNA"/>
</dbReference>
<keyword evidence="2" id="KW-1185">Reference proteome</keyword>
<comment type="caution">
    <text evidence="1">The sequence shown here is derived from an EMBL/GenBank/DDBJ whole genome shotgun (WGS) entry which is preliminary data.</text>
</comment>
<protein>
    <submittedName>
        <fullName evidence="1">Uncharacterized protein</fullName>
    </submittedName>
</protein>
<reference evidence="1 2" key="1">
    <citation type="submission" date="2016-07" db="EMBL/GenBank/DDBJ databases">
        <title>Pervasive Adenine N6-methylation of Active Genes in Fungi.</title>
        <authorList>
            <consortium name="DOE Joint Genome Institute"/>
            <person name="Mondo S.J."/>
            <person name="Dannebaum R.O."/>
            <person name="Kuo R.C."/>
            <person name="Labutti K."/>
            <person name="Haridas S."/>
            <person name="Kuo A."/>
            <person name="Salamov A."/>
            <person name="Ahrendt S.R."/>
            <person name="Lipzen A."/>
            <person name="Sullivan W."/>
            <person name="Andreopoulos W.B."/>
            <person name="Clum A."/>
            <person name="Lindquist E."/>
            <person name="Daum C."/>
            <person name="Ramamoorthy G.K."/>
            <person name="Gryganskyi A."/>
            <person name="Culley D."/>
            <person name="Magnuson J.K."/>
            <person name="James T.Y."/>
            <person name="O'Malley M.A."/>
            <person name="Stajich J.E."/>
            <person name="Spatafora J.W."/>
            <person name="Visel A."/>
            <person name="Grigoriev I.V."/>
        </authorList>
    </citation>
    <scope>NUCLEOTIDE SEQUENCE [LARGE SCALE GENOMIC DNA]</scope>
    <source>
        <strain evidence="1 2">PL171</strain>
    </source>
</reference>
<organism evidence="1 2">
    <name type="scientific">Catenaria anguillulae PL171</name>
    <dbReference type="NCBI Taxonomy" id="765915"/>
    <lineage>
        <taxon>Eukaryota</taxon>
        <taxon>Fungi</taxon>
        <taxon>Fungi incertae sedis</taxon>
        <taxon>Blastocladiomycota</taxon>
        <taxon>Blastocladiomycetes</taxon>
        <taxon>Blastocladiales</taxon>
        <taxon>Catenariaceae</taxon>
        <taxon>Catenaria</taxon>
    </lineage>
</organism>
<gene>
    <name evidence="1" type="ORF">BCR44DRAFT_398156</name>
</gene>
<name>A0A1Y2HMM5_9FUNG</name>